<keyword evidence="5" id="KW-1185">Reference proteome</keyword>
<evidence type="ECO:0000313" key="5">
    <source>
        <dbReference type="Proteomes" id="UP000638732"/>
    </source>
</evidence>
<dbReference type="AlphaFoldDB" id="A0A965ZLV4"/>
<feature type="transmembrane region" description="Helical" evidence="1">
    <location>
        <begin position="326"/>
        <end position="348"/>
    </location>
</feature>
<keyword evidence="1" id="KW-1133">Transmembrane helix</keyword>
<gene>
    <name evidence="4" type="ORF">GSY63_23395</name>
</gene>
<dbReference type="InterPro" id="IPR011990">
    <property type="entry name" value="TPR-like_helical_dom_sf"/>
</dbReference>
<keyword evidence="1" id="KW-0812">Transmembrane</keyword>
<keyword evidence="1" id="KW-0472">Membrane</keyword>
<dbReference type="InterPro" id="IPR045957">
    <property type="entry name" value="DUF6377"/>
</dbReference>
<dbReference type="EMBL" id="WWEO01000045">
    <property type="protein sequence ID" value="NCD72329.1"/>
    <property type="molecule type" value="Genomic_DNA"/>
</dbReference>
<sequence>MKVLLSISLILLLSSSAICSVPADSLLTVLKSEISRKKLYDEEKDRRIAALKQTLANEPQTNYAGRFAICEKLYDEYKDYVFDSAHVYTRKLLELSELMHNMPNEYESRIKLSTIQLSWGMFKEAFDGIEQLDVRKMPDSIKFKYYELKSRAYTKQAFYNTDVFYSPANRAESIRALDSAMLLAKPGSYEKYKYLAELLTISGQRDKAAAYYRKILANSVLTDHQRAMIVHDLSSLVGEPERRNLITLAAIYDVRSSTKETLAIFNLGKALFEEGDIADAELLLVEARNQAQFYGNRLHKIEIVAILTTLSAQKLINSENAKNRTLTYLIIILCLAIITTAGFAFVVYDRLKKVIQREKIVQEKNQHLDKINKKLLEDSHIKEEYIGYFFDVISGYILKLEKIKRNTERKIKAKNYEELLHISNEIDIKQERYALFYTFDNIFLKLFPNFITTFNSLLKPEDQIWPKDNEVLNTNLRIFALMRLGVKDNQTIANILESAVSTIYTYKMRIKSKALVQGDDFENKIMEIKFVDLDSPQS</sequence>
<protein>
    <recommendedName>
        <fullName evidence="3">DUF6377 domain-containing protein</fullName>
    </recommendedName>
</protein>
<evidence type="ECO:0000313" key="4">
    <source>
        <dbReference type="EMBL" id="NCD72329.1"/>
    </source>
</evidence>
<organism evidence="4 5">
    <name type="scientific">Mucilaginibacter agri</name>
    <dbReference type="NCBI Taxonomy" id="2695265"/>
    <lineage>
        <taxon>Bacteria</taxon>
        <taxon>Pseudomonadati</taxon>
        <taxon>Bacteroidota</taxon>
        <taxon>Sphingobacteriia</taxon>
        <taxon>Sphingobacteriales</taxon>
        <taxon>Sphingobacteriaceae</taxon>
        <taxon>Mucilaginibacter</taxon>
    </lineage>
</organism>
<dbReference type="Pfam" id="PF19904">
    <property type="entry name" value="DUF6377"/>
    <property type="match status" value="1"/>
</dbReference>
<proteinExistence type="predicted"/>
<dbReference type="RefSeq" id="WP_166588277.1">
    <property type="nucleotide sequence ID" value="NZ_WWEO01000045.1"/>
</dbReference>
<name>A0A965ZLV4_9SPHI</name>
<comment type="caution">
    <text evidence="4">The sequence shown here is derived from an EMBL/GenBank/DDBJ whole genome shotgun (WGS) entry which is preliminary data.</text>
</comment>
<dbReference type="Proteomes" id="UP000638732">
    <property type="component" value="Unassembled WGS sequence"/>
</dbReference>
<evidence type="ECO:0000256" key="2">
    <source>
        <dbReference type="SAM" id="SignalP"/>
    </source>
</evidence>
<feature type="chain" id="PRO_5037467380" description="DUF6377 domain-containing protein" evidence="2">
    <location>
        <begin position="20"/>
        <end position="538"/>
    </location>
</feature>
<reference evidence="4" key="2">
    <citation type="submission" date="2020-10" db="EMBL/GenBank/DDBJ databases">
        <title>Mucilaginibacter sp. nov., isolated from soil.</title>
        <authorList>
            <person name="Jeon C.O."/>
        </authorList>
    </citation>
    <scope>NUCLEOTIDE SEQUENCE</scope>
    <source>
        <strain evidence="4">R11</strain>
    </source>
</reference>
<dbReference type="Gene3D" id="1.25.40.10">
    <property type="entry name" value="Tetratricopeptide repeat domain"/>
    <property type="match status" value="1"/>
</dbReference>
<feature type="signal peptide" evidence="2">
    <location>
        <begin position="1"/>
        <end position="19"/>
    </location>
</feature>
<feature type="domain" description="DUF6377" evidence="3">
    <location>
        <begin position="253"/>
        <end position="493"/>
    </location>
</feature>
<evidence type="ECO:0000259" key="3">
    <source>
        <dbReference type="Pfam" id="PF19904"/>
    </source>
</evidence>
<accession>A0A965ZLV4</accession>
<keyword evidence="2" id="KW-0732">Signal</keyword>
<reference evidence="4" key="1">
    <citation type="submission" date="2020-01" db="EMBL/GenBank/DDBJ databases">
        <authorList>
            <person name="Seo Y.L."/>
        </authorList>
    </citation>
    <scope>NUCLEOTIDE SEQUENCE</scope>
    <source>
        <strain evidence="4">R11</strain>
    </source>
</reference>
<evidence type="ECO:0000256" key="1">
    <source>
        <dbReference type="SAM" id="Phobius"/>
    </source>
</evidence>